<gene>
    <name evidence="1" type="ORF">BN2614_LOCUS2</name>
</gene>
<comment type="caution">
    <text evidence="1">The sequence shown here is derived from an EMBL/GenBank/DDBJ whole genome shotgun (WGS) entry which is preliminary data.</text>
</comment>
<dbReference type="Proteomes" id="UP000269945">
    <property type="component" value="Unassembled WGS sequence"/>
</dbReference>
<accession>A0A9X9LNJ0</accession>
<name>A0A9X9LNJ0_GULGU</name>
<dbReference type="EMBL" id="CYRY02008889">
    <property type="protein sequence ID" value="VCW77504.1"/>
    <property type="molecule type" value="Genomic_DNA"/>
</dbReference>
<organism evidence="1 2">
    <name type="scientific">Gulo gulo</name>
    <name type="common">Wolverine</name>
    <name type="synonym">Gluton</name>
    <dbReference type="NCBI Taxonomy" id="48420"/>
    <lineage>
        <taxon>Eukaryota</taxon>
        <taxon>Metazoa</taxon>
        <taxon>Chordata</taxon>
        <taxon>Craniata</taxon>
        <taxon>Vertebrata</taxon>
        <taxon>Euteleostomi</taxon>
        <taxon>Mammalia</taxon>
        <taxon>Eutheria</taxon>
        <taxon>Laurasiatheria</taxon>
        <taxon>Carnivora</taxon>
        <taxon>Caniformia</taxon>
        <taxon>Musteloidea</taxon>
        <taxon>Mustelidae</taxon>
        <taxon>Guloninae</taxon>
        <taxon>Gulo</taxon>
    </lineage>
</organism>
<dbReference type="AlphaFoldDB" id="A0A9X9LNJ0"/>
<proteinExistence type="predicted"/>
<protein>
    <submittedName>
        <fullName evidence="1">Uncharacterized protein</fullName>
    </submittedName>
</protein>
<feature type="non-terminal residue" evidence="1">
    <location>
        <position position="1"/>
    </location>
</feature>
<reference evidence="1 2" key="1">
    <citation type="submission" date="2018-10" db="EMBL/GenBank/DDBJ databases">
        <authorList>
            <person name="Ekblom R."/>
            <person name="Jareborg N."/>
        </authorList>
    </citation>
    <scope>NUCLEOTIDE SEQUENCE [LARGE SCALE GENOMIC DNA]</scope>
    <source>
        <tissue evidence="1">Muscle</tissue>
    </source>
</reference>
<sequence length="58" mass="6761">KNTFFQCRTKINREKQIISSGSRHNDTQTASQLRAKAVRHWGHKDDSPSGTWVWCCTR</sequence>
<evidence type="ECO:0000313" key="2">
    <source>
        <dbReference type="Proteomes" id="UP000269945"/>
    </source>
</evidence>
<keyword evidence="2" id="KW-1185">Reference proteome</keyword>
<evidence type="ECO:0000313" key="1">
    <source>
        <dbReference type="EMBL" id="VCW77504.1"/>
    </source>
</evidence>